<dbReference type="Gene3D" id="1.10.10.10">
    <property type="entry name" value="Winged helix-like DNA-binding domain superfamily/Winged helix DNA-binding domain"/>
    <property type="match status" value="1"/>
</dbReference>
<dbReference type="InterPro" id="IPR000792">
    <property type="entry name" value="Tscrpt_reg_LuxR_C"/>
</dbReference>
<protein>
    <submittedName>
        <fullName evidence="8">Two component transcriptional regulator, LuxR family</fullName>
    </submittedName>
</protein>
<dbReference type="Gene3D" id="3.40.50.2300">
    <property type="match status" value="1"/>
</dbReference>
<dbReference type="PROSITE" id="PS50043">
    <property type="entry name" value="HTH_LUXR_2"/>
    <property type="match status" value="1"/>
</dbReference>
<dbReference type="SUPFAM" id="SSF52172">
    <property type="entry name" value="CheY-like"/>
    <property type="match status" value="1"/>
</dbReference>
<gene>
    <name evidence="8" type="ORF">RSPPHO_02267</name>
</gene>
<feature type="domain" description="Response regulatory" evidence="7">
    <location>
        <begin position="46"/>
        <end position="160"/>
    </location>
</feature>
<name>H6SLM8_PARPM</name>
<dbReference type="PROSITE" id="PS00622">
    <property type="entry name" value="HTH_LUXR_1"/>
    <property type="match status" value="1"/>
</dbReference>
<dbReference type="AlphaFoldDB" id="H6SLM8"/>
<dbReference type="InterPro" id="IPR036388">
    <property type="entry name" value="WH-like_DNA-bd_sf"/>
</dbReference>
<dbReference type="SMART" id="SM00448">
    <property type="entry name" value="REC"/>
    <property type="match status" value="1"/>
</dbReference>
<dbReference type="PANTHER" id="PTHR44688">
    <property type="entry name" value="DNA-BINDING TRANSCRIPTIONAL ACTIVATOR DEVR_DOSR"/>
    <property type="match status" value="1"/>
</dbReference>
<accession>H6SLM8</accession>
<dbReference type="Pfam" id="PF00196">
    <property type="entry name" value="GerE"/>
    <property type="match status" value="1"/>
</dbReference>
<evidence type="ECO:0000256" key="3">
    <source>
        <dbReference type="ARBA" id="ARBA00023163"/>
    </source>
</evidence>
<dbReference type="SMART" id="SM00421">
    <property type="entry name" value="HTH_LUXR"/>
    <property type="match status" value="1"/>
</dbReference>
<feature type="domain" description="HTH luxR-type" evidence="6">
    <location>
        <begin position="176"/>
        <end position="241"/>
    </location>
</feature>
<dbReference type="eggNOG" id="COG4566">
    <property type="taxonomic scope" value="Bacteria"/>
</dbReference>
<keyword evidence="2" id="KW-0238">DNA-binding</keyword>
<organism evidence="8 9">
    <name type="scientific">Pararhodospirillum photometricum DSM 122</name>
    <dbReference type="NCBI Taxonomy" id="1150469"/>
    <lineage>
        <taxon>Bacteria</taxon>
        <taxon>Pseudomonadati</taxon>
        <taxon>Pseudomonadota</taxon>
        <taxon>Alphaproteobacteria</taxon>
        <taxon>Rhodospirillales</taxon>
        <taxon>Rhodospirillaceae</taxon>
        <taxon>Pararhodospirillum</taxon>
    </lineage>
</organism>
<dbReference type="InterPro" id="IPR011006">
    <property type="entry name" value="CheY-like_superfamily"/>
</dbReference>
<dbReference type="CDD" id="cd06170">
    <property type="entry name" value="LuxR_C_like"/>
    <property type="match status" value="1"/>
</dbReference>
<keyword evidence="3" id="KW-0804">Transcription</keyword>
<keyword evidence="1" id="KW-0805">Transcription regulation</keyword>
<feature type="modified residue" description="4-aspartylphosphate" evidence="4">
    <location>
        <position position="95"/>
    </location>
</feature>
<evidence type="ECO:0000256" key="5">
    <source>
        <dbReference type="SAM" id="MobiDB-lite"/>
    </source>
</evidence>
<dbReference type="HOGENOM" id="CLU_000445_90_4_5"/>
<dbReference type="KEGG" id="rpm:RSPPHO_02267"/>
<evidence type="ECO:0000313" key="8">
    <source>
        <dbReference type="EMBL" id="CCG08893.1"/>
    </source>
</evidence>
<dbReference type="GO" id="GO:0003677">
    <property type="term" value="F:DNA binding"/>
    <property type="evidence" value="ECO:0007669"/>
    <property type="project" value="UniProtKB-KW"/>
</dbReference>
<evidence type="ECO:0000313" key="9">
    <source>
        <dbReference type="Proteomes" id="UP000033220"/>
    </source>
</evidence>
<keyword evidence="9" id="KW-1185">Reference proteome</keyword>
<evidence type="ECO:0000259" key="6">
    <source>
        <dbReference type="PROSITE" id="PS50043"/>
    </source>
</evidence>
<dbReference type="InterPro" id="IPR001789">
    <property type="entry name" value="Sig_transdc_resp-reg_receiver"/>
</dbReference>
<dbReference type="PRINTS" id="PR00038">
    <property type="entry name" value="HTHLUXR"/>
</dbReference>
<dbReference type="CDD" id="cd17537">
    <property type="entry name" value="REC_FixJ"/>
    <property type="match status" value="1"/>
</dbReference>
<dbReference type="Pfam" id="PF00072">
    <property type="entry name" value="Response_reg"/>
    <property type="match status" value="1"/>
</dbReference>
<reference evidence="8 9" key="1">
    <citation type="submission" date="2012-02" db="EMBL/GenBank/DDBJ databases">
        <title>Shotgun genome sequence of Phaeospirillum photometricum DSM 122.</title>
        <authorList>
            <person name="Duquesne K."/>
            <person name="Sturgis J."/>
        </authorList>
    </citation>
    <scope>NUCLEOTIDE SEQUENCE [LARGE SCALE GENOMIC DNA]</scope>
    <source>
        <strain evidence="9">DSM122</strain>
    </source>
</reference>
<dbReference type="Proteomes" id="UP000033220">
    <property type="component" value="Chromosome DSM 122"/>
</dbReference>
<dbReference type="PROSITE" id="PS50110">
    <property type="entry name" value="RESPONSE_REGULATORY"/>
    <property type="match status" value="1"/>
</dbReference>
<dbReference type="GO" id="GO:0000160">
    <property type="term" value="P:phosphorelay signal transduction system"/>
    <property type="evidence" value="ECO:0007669"/>
    <property type="project" value="InterPro"/>
</dbReference>
<sequence length="248" mass="26570">MPNPGGTAPRPALSLPGRGRRHGVSRRPSLPRHPGYSPRERGMSSVVHIVDDEEVIRDALAFLLASRGVPARGWASGEAFLAAQPLEDCACIILDVRMEDLSGPEVFERLKAQGTPPPVIFLTGHADVPVAVQALKAGAFDFVEKPFSDNDIVDLALKAIAARAAAAAKDAARRDLWARQATLSAREVEVMRLILTGALNKQIADTLGIAMRTVEVHRSRVLAKMGVRNAIELAALLAADDKREGWGG</sequence>
<dbReference type="GO" id="GO:0006355">
    <property type="term" value="P:regulation of DNA-templated transcription"/>
    <property type="evidence" value="ECO:0007669"/>
    <property type="project" value="InterPro"/>
</dbReference>
<dbReference type="STRING" id="1150469.RSPPHO_02267"/>
<evidence type="ECO:0000256" key="2">
    <source>
        <dbReference type="ARBA" id="ARBA00023125"/>
    </source>
</evidence>
<keyword evidence="4" id="KW-0597">Phosphoprotein</keyword>
<evidence type="ECO:0000256" key="4">
    <source>
        <dbReference type="PROSITE-ProRule" id="PRU00169"/>
    </source>
</evidence>
<evidence type="ECO:0000256" key="1">
    <source>
        <dbReference type="ARBA" id="ARBA00023015"/>
    </source>
</evidence>
<evidence type="ECO:0000259" key="7">
    <source>
        <dbReference type="PROSITE" id="PS50110"/>
    </source>
</evidence>
<feature type="region of interest" description="Disordered" evidence="5">
    <location>
        <begin position="1"/>
        <end position="40"/>
    </location>
</feature>
<dbReference type="PANTHER" id="PTHR44688:SF16">
    <property type="entry name" value="DNA-BINDING TRANSCRIPTIONAL ACTIVATOR DEVR_DOSR"/>
    <property type="match status" value="1"/>
</dbReference>
<proteinExistence type="predicted"/>
<dbReference type="EMBL" id="HE663493">
    <property type="protein sequence ID" value="CCG08893.1"/>
    <property type="molecule type" value="Genomic_DNA"/>
</dbReference>
<dbReference type="PATRIC" id="fig|1150469.3.peg.2551"/>